<gene>
    <name evidence="1" type="ORF">FHS81_001894</name>
</gene>
<reference evidence="1 2" key="1">
    <citation type="submission" date="2020-08" db="EMBL/GenBank/DDBJ databases">
        <title>Genomic Encyclopedia of Type Strains, Phase IV (KMG-IV): sequencing the most valuable type-strain genomes for metagenomic binning, comparative biology and taxonomic classification.</title>
        <authorList>
            <person name="Goeker M."/>
        </authorList>
    </citation>
    <scope>NUCLEOTIDE SEQUENCE [LARGE SCALE GENOMIC DNA]</scope>
    <source>
        <strain evidence="1 2">DSM 28760</strain>
    </source>
</reference>
<comment type="caution">
    <text evidence="1">The sequence shown here is derived from an EMBL/GenBank/DDBJ whole genome shotgun (WGS) entry which is preliminary data.</text>
</comment>
<organism evidence="1 2">
    <name type="scientific">Pseudochelatococcus contaminans</name>
    <dbReference type="NCBI Taxonomy" id="1538103"/>
    <lineage>
        <taxon>Bacteria</taxon>
        <taxon>Pseudomonadati</taxon>
        <taxon>Pseudomonadota</taxon>
        <taxon>Alphaproteobacteria</taxon>
        <taxon>Hyphomicrobiales</taxon>
        <taxon>Chelatococcaceae</taxon>
        <taxon>Pseudochelatococcus</taxon>
    </lineage>
</organism>
<dbReference type="EMBL" id="JACICC010000004">
    <property type="protein sequence ID" value="MBB3809806.1"/>
    <property type="molecule type" value="Genomic_DNA"/>
</dbReference>
<name>A0A7W5Z5B2_9HYPH</name>
<protein>
    <submittedName>
        <fullName evidence="1">Uncharacterized protein</fullName>
    </submittedName>
</protein>
<proteinExistence type="predicted"/>
<dbReference type="AlphaFoldDB" id="A0A7W5Z5B2"/>
<sequence length="48" mass="5403">MLQFDIKDGHHKVNLWVWSKVGKTLQPMIGLGFGAIVRNRQPSQVSNA</sequence>
<accession>A0A7W5Z5B2</accession>
<keyword evidence="2" id="KW-1185">Reference proteome</keyword>
<evidence type="ECO:0000313" key="2">
    <source>
        <dbReference type="Proteomes" id="UP000537592"/>
    </source>
</evidence>
<evidence type="ECO:0000313" key="1">
    <source>
        <dbReference type="EMBL" id="MBB3809806.1"/>
    </source>
</evidence>
<dbReference type="Proteomes" id="UP000537592">
    <property type="component" value="Unassembled WGS sequence"/>
</dbReference>